<organism evidence="2 3">
    <name type="scientific">Kineosporia babensis</name>
    <dbReference type="NCBI Taxonomy" id="499548"/>
    <lineage>
        <taxon>Bacteria</taxon>
        <taxon>Bacillati</taxon>
        <taxon>Actinomycetota</taxon>
        <taxon>Actinomycetes</taxon>
        <taxon>Kineosporiales</taxon>
        <taxon>Kineosporiaceae</taxon>
        <taxon>Kineosporia</taxon>
    </lineage>
</organism>
<feature type="transmembrane region" description="Helical" evidence="1">
    <location>
        <begin position="82"/>
        <end position="99"/>
    </location>
</feature>
<proteinExistence type="predicted"/>
<name>A0A9X1NEP2_9ACTN</name>
<protein>
    <recommendedName>
        <fullName evidence="4">Type II secretion system protein GspF domain-containing protein</fullName>
    </recommendedName>
</protein>
<evidence type="ECO:0008006" key="4">
    <source>
        <dbReference type="Google" id="ProtNLM"/>
    </source>
</evidence>
<keyword evidence="1" id="KW-0472">Membrane</keyword>
<dbReference type="AlphaFoldDB" id="A0A9X1NEP2"/>
<dbReference type="EMBL" id="JAJOMB010000008">
    <property type="protein sequence ID" value="MCD5312695.1"/>
    <property type="molecule type" value="Genomic_DNA"/>
</dbReference>
<gene>
    <name evidence="2" type="ORF">LR394_17450</name>
</gene>
<keyword evidence="1" id="KW-0812">Transmembrane</keyword>
<keyword evidence="3" id="KW-1185">Reference proteome</keyword>
<evidence type="ECO:0000313" key="2">
    <source>
        <dbReference type="EMBL" id="MCD5312695.1"/>
    </source>
</evidence>
<evidence type="ECO:0000313" key="3">
    <source>
        <dbReference type="Proteomes" id="UP001138997"/>
    </source>
</evidence>
<accession>A0A9X1NEP2</accession>
<dbReference type="RefSeq" id="WP_231443177.1">
    <property type="nucleotide sequence ID" value="NZ_JAJOMB010000008.1"/>
</dbReference>
<evidence type="ECO:0000256" key="1">
    <source>
        <dbReference type="SAM" id="Phobius"/>
    </source>
</evidence>
<keyword evidence="1" id="KW-1133">Transmembrane helix</keyword>
<reference evidence="2" key="1">
    <citation type="submission" date="2021-11" db="EMBL/GenBank/DDBJ databases">
        <title>Streptomyces corallinus and Kineosporia corallina sp. nov., two new coral-derived marine actinobacteria.</title>
        <authorList>
            <person name="Buangrab K."/>
            <person name="Sutthacheep M."/>
            <person name="Yeemin T."/>
            <person name="Harunari E."/>
            <person name="Igarashi Y."/>
            <person name="Sripreechasak P."/>
            <person name="Kanchanasin P."/>
            <person name="Tanasupawat S."/>
            <person name="Phongsopitanun W."/>
        </authorList>
    </citation>
    <scope>NUCLEOTIDE SEQUENCE</scope>
    <source>
        <strain evidence="2">JCM 31032</strain>
    </source>
</reference>
<comment type="caution">
    <text evidence="2">The sequence shown here is derived from an EMBL/GenBank/DDBJ whole genome shotgun (WGS) entry which is preliminary data.</text>
</comment>
<feature type="transmembrane region" description="Helical" evidence="1">
    <location>
        <begin position="105"/>
        <end position="124"/>
    </location>
</feature>
<sequence>MVAVMLSMGGTTSEGLRLAAVNCEGPGVEALEWLAATAEVIRRSGAPAAAIFDGIGAGLLAQIAEADERDVALAGPRTTARVLATLPVIGLLLGAVLGVNTLGVLLGTNAGMACLITGGAFWWGGRRWTARMVRTASENSR</sequence>
<dbReference type="Proteomes" id="UP001138997">
    <property type="component" value="Unassembled WGS sequence"/>
</dbReference>